<keyword evidence="1" id="KW-0175">Coiled coil</keyword>
<evidence type="ECO:0000256" key="1">
    <source>
        <dbReference type="SAM" id="Coils"/>
    </source>
</evidence>
<protein>
    <submittedName>
        <fullName evidence="2">Uncharacterized protein</fullName>
    </submittedName>
</protein>
<gene>
    <name evidence="2" type="ORF">Glove_186g70</name>
</gene>
<feature type="coiled-coil region" evidence="1">
    <location>
        <begin position="71"/>
        <end position="98"/>
    </location>
</feature>
<evidence type="ECO:0000313" key="3">
    <source>
        <dbReference type="Proteomes" id="UP000266861"/>
    </source>
</evidence>
<sequence>MSQELRISRIHIKRCVELSSLQNESSFIHNIRFWHLEFRHSDFEFGWQEQTFAPQTVHFSEKLKNTIPETVDELKTENRKLKEEIVKLKRQNSQIEIDFEKKIKKKSRKYKSNEG</sequence>
<reference evidence="2 3" key="1">
    <citation type="submission" date="2018-08" db="EMBL/GenBank/DDBJ databases">
        <title>Genome and evolution of the arbuscular mycorrhizal fungus Diversispora epigaea (formerly Glomus versiforme) and its bacterial endosymbionts.</title>
        <authorList>
            <person name="Sun X."/>
            <person name="Fei Z."/>
            <person name="Harrison M."/>
        </authorList>
    </citation>
    <scope>NUCLEOTIDE SEQUENCE [LARGE SCALE GENOMIC DNA]</scope>
    <source>
        <strain evidence="2 3">IT104</strain>
    </source>
</reference>
<dbReference type="Proteomes" id="UP000266861">
    <property type="component" value="Unassembled WGS sequence"/>
</dbReference>
<dbReference type="AlphaFoldDB" id="A0A397IVC0"/>
<name>A0A397IVC0_9GLOM</name>
<keyword evidence="3" id="KW-1185">Reference proteome</keyword>
<proteinExistence type="predicted"/>
<comment type="caution">
    <text evidence="2">The sequence shown here is derived from an EMBL/GenBank/DDBJ whole genome shotgun (WGS) entry which is preliminary data.</text>
</comment>
<accession>A0A397IVC0</accession>
<dbReference type="EMBL" id="PQFF01000176">
    <property type="protein sequence ID" value="RHZ77054.1"/>
    <property type="molecule type" value="Genomic_DNA"/>
</dbReference>
<dbReference type="OrthoDB" id="2487844at2759"/>
<evidence type="ECO:0000313" key="2">
    <source>
        <dbReference type="EMBL" id="RHZ77054.1"/>
    </source>
</evidence>
<organism evidence="2 3">
    <name type="scientific">Diversispora epigaea</name>
    <dbReference type="NCBI Taxonomy" id="1348612"/>
    <lineage>
        <taxon>Eukaryota</taxon>
        <taxon>Fungi</taxon>
        <taxon>Fungi incertae sedis</taxon>
        <taxon>Mucoromycota</taxon>
        <taxon>Glomeromycotina</taxon>
        <taxon>Glomeromycetes</taxon>
        <taxon>Diversisporales</taxon>
        <taxon>Diversisporaceae</taxon>
        <taxon>Diversispora</taxon>
    </lineage>
</organism>